<dbReference type="AlphaFoldDB" id="A0A0A9B3T4"/>
<reference evidence="1" key="1">
    <citation type="submission" date="2014-09" db="EMBL/GenBank/DDBJ databases">
        <authorList>
            <person name="Magalhaes I.L.F."/>
            <person name="Oliveira U."/>
            <person name="Santos F.R."/>
            <person name="Vidigal T.H.D.A."/>
            <person name="Brescovit A.D."/>
            <person name="Santos A.J."/>
        </authorList>
    </citation>
    <scope>NUCLEOTIDE SEQUENCE</scope>
    <source>
        <tissue evidence="1">Shoot tissue taken approximately 20 cm above the soil surface</tissue>
    </source>
</reference>
<evidence type="ECO:0000313" key="1">
    <source>
        <dbReference type="EMBL" id="JAD56813.1"/>
    </source>
</evidence>
<reference evidence="1" key="2">
    <citation type="journal article" date="2015" name="Data Brief">
        <title>Shoot transcriptome of the giant reed, Arundo donax.</title>
        <authorList>
            <person name="Barrero R.A."/>
            <person name="Guerrero F.D."/>
            <person name="Moolhuijzen P."/>
            <person name="Goolsby J.A."/>
            <person name="Tidwell J."/>
            <person name="Bellgard S.E."/>
            <person name="Bellgard M.I."/>
        </authorList>
    </citation>
    <scope>NUCLEOTIDE SEQUENCE</scope>
    <source>
        <tissue evidence="1">Shoot tissue taken approximately 20 cm above the soil surface</tissue>
    </source>
</reference>
<name>A0A0A9B3T4_ARUDO</name>
<accession>A0A0A9B3T4</accession>
<proteinExistence type="predicted"/>
<protein>
    <submittedName>
        <fullName evidence="1">Uncharacterized protein</fullName>
    </submittedName>
</protein>
<organism evidence="1">
    <name type="scientific">Arundo donax</name>
    <name type="common">Giant reed</name>
    <name type="synonym">Donax arundinaceus</name>
    <dbReference type="NCBI Taxonomy" id="35708"/>
    <lineage>
        <taxon>Eukaryota</taxon>
        <taxon>Viridiplantae</taxon>
        <taxon>Streptophyta</taxon>
        <taxon>Embryophyta</taxon>
        <taxon>Tracheophyta</taxon>
        <taxon>Spermatophyta</taxon>
        <taxon>Magnoliopsida</taxon>
        <taxon>Liliopsida</taxon>
        <taxon>Poales</taxon>
        <taxon>Poaceae</taxon>
        <taxon>PACMAD clade</taxon>
        <taxon>Arundinoideae</taxon>
        <taxon>Arundineae</taxon>
        <taxon>Arundo</taxon>
    </lineage>
</organism>
<sequence length="35" mass="4149">MAYCSRWVYKKSRRSLVKLHLIIGGVRVVRGRWSS</sequence>
<dbReference type="EMBL" id="GBRH01241082">
    <property type="protein sequence ID" value="JAD56813.1"/>
    <property type="molecule type" value="Transcribed_RNA"/>
</dbReference>